<proteinExistence type="predicted"/>
<dbReference type="EMBL" id="JABZTM010000011">
    <property type="protein sequence ID" value="MBF1446133.1"/>
    <property type="molecule type" value="Genomic_DNA"/>
</dbReference>
<evidence type="ECO:0000313" key="2">
    <source>
        <dbReference type="EMBL" id="MBF1446133.1"/>
    </source>
</evidence>
<feature type="compositionally biased region" description="Basic and acidic residues" evidence="1">
    <location>
        <begin position="94"/>
        <end position="110"/>
    </location>
</feature>
<protein>
    <submittedName>
        <fullName evidence="2">Uncharacterized protein</fullName>
    </submittedName>
</protein>
<evidence type="ECO:0000313" key="3">
    <source>
        <dbReference type="Proteomes" id="UP000787419"/>
    </source>
</evidence>
<organism evidence="2 3">
    <name type="scientific">Prevotella nigrescens</name>
    <dbReference type="NCBI Taxonomy" id="28133"/>
    <lineage>
        <taxon>Bacteria</taxon>
        <taxon>Pseudomonadati</taxon>
        <taxon>Bacteroidota</taxon>
        <taxon>Bacteroidia</taxon>
        <taxon>Bacteroidales</taxon>
        <taxon>Prevotellaceae</taxon>
        <taxon>Prevotella</taxon>
    </lineage>
</organism>
<accession>A0A9D6A6X9</accession>
<dbReference type="Proteomes" id="UP000787419">
    <property type="component" value="Unassembled WGS sequence"/>
</dbReference>
<name>A0A9D6A6X9_9BACT</name>
<gene>
    <name evidence="2" type="ORF">HXN55_01910</name>
</gene>
<sequence>MEKALKNFITQFQHKIPQHISLSVDYDKISKKLKQYHINLESKSLHKLWGYIQTKEKPSKKTLDRLALFAGFQTWNDLLTAIHGNCDGQLNYENKNEKKQAGHKSERTEV</sequence>
<dbReference type="AlphaFoldDB" id="A0A9D6A6X9"/>
<comment type="caution">
    <text evidence="2">The sequence shown here is derived from an EMBL/GenBank/DDBJ whole genome shotgun (WGS) entry which is preliminary data.</text>
</comment>
<evidence type="ECO:0000256" key="1">
    <source>
        <dbReference type="SAM" id="MobiDB-lite"/>
    </source>
</evidence>
<feature type="region of interest" description="Disordered" evidence="1">
    <location>
        <begin position="91"/>
        <end position="110"/>
    </location>
</feature>
<dbReference type="RefSeq" id="WP_088399085.1">
    <property type="nucleotide sequence ID" value="NZ_CAJPQZ010000018.1"/>
</dbReference>
<reference evidence="2" key="1">
    <citation type="submission" date="2020-04" db="EMBL/GenBank/DDBJ databases">
        <title>Deep metagenomics examines the oral microbiome during advanced dental caries in children, revealing novel taxa and co-occurrences with host molecules.</title>
        <authorList>
            <person name="Baker J.L."/>
            <person name="Morton J.T."/>
            <person name="Dinis M."/>
            <person name="Alvarez R."/>
            <person name="Tran N.C."/>
            <person name="Knight R."/>
            <person name="Edlund A."/>
        </authorList>
    </citation>
    <scope>NUCLEOTIDE SEQUENCE</scope>
    <source>
        <strain evidence="2">JCVI_32_bin.50</strain>
    </source>
</reference>